<evidence type="ECO:0000256" key="1">
    <source>
        <dbReference type="SAM" id="Phobius"/>
    </source>
</evidence>
<accession>A0ABW9JJS6</accession>
<keyword evidence="5" id="KW-1185">Reference proteome</keyword>
<proteinExistence type="predicted"/>
<keyword evidence="1" id="KW-1133">Transmembrane helix</keyword>
<feature type="domain" description="FecR protein" evidence="2">
    <location>
        <begin position="173"/>
        <end position="268"/>
    </location>
</feature>
<dbReference type="InterPro" id="IPR006860">
    <property type="entry name" value="FecR"/>
</dbReference>
<dbReference type="EMBL" id="SRMP02000017">
    <property type="protein sequence ID" value="MFN0291971.1"/>
    <property type="molecule type" value="Genomic_DNA"/>
</dbReference>
<dbReference type="Gene3D" id="2.60.120.1440">
    <property type="match status" value="1"/>
</dbReference>
<sequence length="386" mass="42321">MDKKIFLEILNKYNQGKASEQEIEMLHAYYDLFDAEQNVLEQMAANQRDDVKQQIAASIAAQMHLTPVKKPTFSLNIKWLAAAAVLVLVFSVGILLFNNEETKQNLDERQAAAVVIKPGSNQAILTLADGSTIGLNEKGNGVIVQRAGLKVIKSLDGQVQYESDGEAAPSINTIATPRGGQYQLVLEDGTKVWLNAASSIKFPTHFAGSQRAVDITGEVYFEVAKNKKMPFIVRTQNQQIEVLGTHFNVNSYTDEAKETTTLLEGSVKVAKLKNGAVQVGASKIISPGQEASLTSVDKAISVNPADLEAAVSWKNGYFKFDKADIQTVMRQISRWYNVDVKYNGEISADLFVGKIKRTEDIAGVLRILELSKINTSVKGRTIVITN</sequence>
<dbReference type="Gene3D" id="3.55.50.30">
    <property type="match status" value="1"/>
</dbReference>
<keyword evidence="1" id="KW-0812">Transmembrane</keyword>
<evidence type="ECO:0000259" key="2">
    <source>
        <dbReference type="Pfam" id="PF04773"/>
    </source>
</evidence>
<dbReference type="Pfam" id="PF04773">
    <property type="entry name" value="FecR"/>
    <property type="match status" value="1"/>
</dbReference>
<evidence type="ECO:0000259" key="3">
    <source>
        <dbReference type="Pfam" id="PF16344"/>
    </source>
</evidence>
<dbReference type="Proteomes" id="UP001517367">
    <property type="component" value="Unassembled WGS sequence"/>
</dbReference>
<dbReference type="PIRSF" id="PIRSF018266">
    <property type="entry name" value="FecR"/>
    <property type="match status" value="1"/>
</dbReference>
<protein>
    <submittedName>
        <fullName evidence="4">FecR family protein</fullName>
    </submittedName>
</protein>
<reference evidence="4 5" key="1">
    <citation type="submission" date="2024-12" db="EMBL/GenBank/DDBJ databases">
        <authorList>
            <person name="Hu S."/>
        </authorList>
    </citation>
    <scope>NUCLEOTIDE SEQUENCE [LARGE SCALE GENOMIC DNA]</scope>
    <source>
        <strain evidence="4 5">P-25</strain>
    </source>
</reference>
<feature type="transmembrane region" description="Helical" evidence="1">
    <location>
        <begin position="79"/>
        <end position="97"/>
    </location>
</feature>
<evidence type="ECO:0000313" key="4">
    <source>
        <dbReference type="EMBL" id="MFN0291971.1"/>
    </source>
</evidence>
<dbReference type="InterPro" id="IPR032508">
    <property type="entry name" value="FecR_C"/>
</dbReference>
<dbReference type="RefSeq" id="WP_138730813.1">
    <property type="nucleotide sequence ID" value="NZ_SRMP02000017.1"/>
</dbReference>
<name>A0ABW9JJS6_9SPHI</name>
<keyword evidence="1" id="KW-0472">Membrane</keyword>
<dbReference type="Pfam" id="PF16344">
    <property type="entry name" value="FecR_C"/>
    <property type="match status" value="1"/>
</dbReference>
<feature type="domain" description="Protein FecR C-terminal" evidence="3">
    <location>
        <begin position="317"/>
        <end position="384"/>
    </location>
</feature>
<dbReference type="PANTHER" id="PTHR30273">
    <property type="entry name" value="PERIPLASMIC SIGNAL SENSOR AND SIGMA FACTOR ACTIVATOR FECR-RELATED"/>
    <property type="match status" value="1"/>
</dbReference>
<comment type="caution">
    <text evidence="4">The sequence shown here is derived from an EMBL/GenBank/DDBJ whole genome shotgun (WGS) entry which is preliminary data.</text>
</comment>
<evidence type="ECO:0000313" key="5">
    <source>
        <dbReference type="Proteomes" id="UP001517367"/>
    </source>
</evidence>
<gene>
    <name evidence="4" type="ORF">E5L68_011255</name>
</gene>
<dbReference type="InterPro" id="IPR012373">
    <property type="entry name" value="Ferrdict_sens_TM"/>
</dbReference>
<dbReference type="PANTHER" id="PTHR30273:SF2">
    <property type="entry name" value="PROTEIN FECR"/>
    <property type="match status" value="1"/>
</dbReference>
<organism evidence="4 5">
    <name type="scientific">Pedobacter helvus</name>
    <dbReference type="NCBI Taxonomy" id="2563444"/>
    <lineage>
        <taxon>Bacteria</taxon>
        <taxon>Pseudomonadati</taxon>
        <taxon>Bacteroidota</taxon>
        <taxon>Sphingobacteriia</taxon>
        <taxon>Sphingobacteriales</taxon>
        <taxon>Sphingobacteriaceae</taxon>
        <taxon>Pedobacter</taxon>
    </lineage>
</organism>